<gene>
    <name evidence="3" type="ORF">CLV72_103633</name>
</gene>
<feature type="transmembrane region" description="Helical" evidence="2">
    <location>
        <begin position="438"/>
        <end position="459"/>
    </location>
</feature>
<accession>A0A2T0Q8C2</accession>
<dbReference type="Pfam" id="PF13367">
    <property type="entry name" value="PrsW-protease"/>
    <property type="match status" value="1"/>
</dbReference>
<feature type="transmembrane region" description="Helical" evidence="2">
    <location>
        <begin position="324"/>
        <end position="353"/>
    </location>
</feature>
<feature type="transmembrane region" description="Helical" evidence="2">
    <location>
        <begin position="288"/>
        <end position="312"/>
    </location>
</feature>
<feature type="transmembrane region" description="Helical" evidence="2">
    <location>
        <begin position="226"/>
        <end position="245"/>
    </location>
</feature>
<feature type="transmembrane region" description="Helical" evidence="2">
    <location>
        <begin position="200"/>
        <end position="220"/>
    </location>
</feature>
<feature type="transmembrane region" description="Helical" evidence="2">
    <location>
        <begin position="257"/>
        <end position="282"/>
    </location>
</feature>
<sequence length="779" mass="81868">MLTRDLVLRLCATPSEFDGAWLAEGHKVAAPYLARRDAELARTIVEAAYTMGADRLLVCRTRSEHAYDPVSVIPAQAGALIDLVQSWGGEPTDFLVALEDLSGAVLVTAGPLTVAVGPAPFLRTLVGPDIGRARAAFAQRALDGHDSVLMQAATRYGCIEPGARHARTRREPRPDLAERLNNRAAALRERRPGTAAVLRASRALLAWALVVFLAAVVLALPEAQRAAAVFFTLLWLLVQLCLFARSRTVTLSVLMRLVAAGGLMAIPVALAEPALAGVLGMAPADPFAYAYVAVPVEEAAKLVPPLLLWLLARQRVRRFAAVDYLLVGAASGAGFQLVEQGITALVTTPVPVLVPPGVWTLLPGWTDLAQLRFAGHAVTTALICAGVGLAAVGRRRYGLRLWLLPPLLAAVAVLDHMALNAAAAGLDLTEPTQAAHALLGGGHATRWLLLALLVLGVLLDHRAAREVDDVVPPLPGTPPLSALARMTRGLAIRIRARVPGDIAPVFARSARWWAQFPAALTETVVTVLHEFTVALVAASRGPATLFATLRFIRERRELAMAAYRAGQRPRRDVPARVPLWDTTTWLTGALTGTAAVAAAVAAAGILAPSAIRPGGADGSAAAVLSDGGSAAAVPIDGGSAAYLALLVEDLRTWLLPYAPTGYTIAIGASIALVTVLLTGWSPPRDQLTMSGFLRDPRGVLGNALGTVAPGQLGYALLALLGLAVPRGIDTLLVRRRDAARRRTLAAAHRPGELAPHPVTPPDGGSPPSGTYLNTDTPPW</sequence>
<dbReference type="GO" id="GO:0006508">
    <property type="term" value="P:proteolysis"/>
    <property type="evidence" value="ECO:0007669"/>
    <property type="project" value="UniProtKB-KW"/>
</dbReference>
<dbReference type="Proteomes" id="UP000237846">
    <property type="component" value="Unassembled WGS sequence"/>
</dbReference>
<keyword evidence="4" id="KW-1185">Reference proteome</keyword>
<feature type="region of interest" description="Disordered" evidence="1">
    <location>
        <begin position="744"/>
        <end position="779"/>
    </location>
</feature>
<evidence type="ECO:0000313" key="4">
    <source>
        <dbReference type="Proteomes" id="UP000237846"/>
    </source>
</evidence>
<dbReference type="GO" id="GO:0008233">
    <property type="term" value="F:peptidase activity"/>
    <property type="evidence" value="ECO:0007669"/>
    <property type="project" value="UniProtKB-KW"/>
</dbReference>
<proteinExistence type="predicted"/>
<dbReference type="EMBL" id="PVZC01000003">
    <property type="protein sequence ID" value="PRY00023.1"/>
    <property type="molecule type" value="Genomic_DNA"/>
</dbReference>
<feature type="transmembrane region" description="Helical" evidence="2">
    <location>
        <begin position="661"/>
        <end position="680"/>
    </location>
</feature>
<evidence type="ECO:0000256" key="2">
    <source>
        <dbReference type="SAM" id="Phobius"/>
    </source>
</evidence>
<keyword evidence="3" id="KW-0378">Hydrolase</keyword>
<keyword evidence="3" id="KW-0645">Protease</keyword>
<organism evidence="3 4">
    <name type="scientific">Allonocardiopsis opalescens</name>
    <dbReference type="NCBI Taxonomy" id="1144618"/>
    <lineage>
        <taxon>Bacteria</taxon>
        <taxon>Bacillati</taxon>
        <taxon>Actinomycetota</taxon>
        <taxon>Actinomycetes</taxon>
        <taxon>Streptosporangiales</taxon>
        <taxon>Allonocardiopsis</taxon>
    </lineage>
</organism>
<name>A0A2T0Q8C2_9ACTN</name>
<keyword evidence="2" id="KW-1133">Transmembrane helix</keyword>
<comment type="caution">
    <text evidence="3">The sequence shown here is derived from an EMBL/GenBank/DDBJ whole genome shotgun (WGS) entry which is preliminary data.</text>
</comment>
<reference evidence="3 4" key="1">
    <citation type="submission" date="2018-03" db="EMBL/GenBank/DDBJ databases">
        <title>Genomic Encyclopedia of Archaeal and Bacterial Type Strains, Phase II (KMG-II): from individual species to whole genera.</title>
        <authorList>
            <person name="Goeker M."/>
        </authorList>
    </citation>
    <scope>NUCLEOTIDE SEQUENCE [LARGE SCALE GENOMIC DNA]</scope>
    <source>
        <strain evidence="3 4">DSM 45601</strain>
    </source>
</reference>
<evidence type="ECO:0000313" key="3">
    <source>
        <dbReference type="EMBL" id="PRY00023.1"/>
    </source>
</evidence>
<feature type="transmembrane region" description="Helical" evidence="2">
    <location>
        <begin position="399"/>
        <end position="418"/>
    </location>
</feature>
<feature type="transmembrane region" description="Helical" evidence="2">
    <location>
        <begin position="373"/>
        <end position="392"/>
    </location>
</feature>
<dbReference type="AlphaFoldDB" id="A0A2T0Q8C2"/>
<evidence type="ECO:0000256" key="1">
    <source>
        <dbReference type="SAM" id="MobiDB-lite"/>
    </source>
</evidence>
<protein>
    <submittedName>
        <fullName evidence="3">Protease prsW family protein</fullName>
    </submittedName>
</protein>
<keyword evidence="2" id="KW-0812">Transmembrane</keyword>
<feature type="transmembrane region" description="Helical" evidence="2">
    <location>
        <begin position="712"/>
        <end position="733"/>
    </location>
</feature>
<dbReference type="InterPro" id="IPR026898">
    <property type="entry name" value="PrsW"/>
</dbReference>
<keyword evidence="2" id="KW-0472">Membrane</keyword>